<feature type="transmembrane region" description="Helical" evidence="1">
    <location>
        <begin position="40"/>
        <end position="63"/>
    </location>
</feature>
<dbReference type="InterPro" id="IPR021737">
    <property type="entry name" value="Phage_phiKZ_Orf197"/>
</dbReference>
<keyword evidence="1" id="KW-0472">Membrane</keyword>
<feature type="transmembrane region" description="Helical" evidence="1">
    <location>
        <begin position="211"/>
        <end position="230"/>
    </location>
</feature>
<evidence type="ECO:0000313" key="2">
    <source>
        <dbReference type="EMBL" id="MBK1833492.1"/>
    </source>
</evidence>
<comment type="caution">
    <text evidence="2">The sequence shown here is derived from an EMBL/GenBank/DDBJ whole genome shotgun (WGS) entry which is preliminary data.</text>
</comment>
<feature type="transmembrane region" description="Helical" evidence="1">
    <location>
        <begin position="171"/>
        <end position="191"/>
    </location>
</feature>
<protein>
    <submittedName>
        <fullName evidence="2">DUF3307 domain-containing protein</fullName>
    </submittedName>
</protein>
<keyword evidence="1" id="KW-1133">Transmembrane helix</keyword>
<sequence length="237" mass="26205">MTLFTFLALLAGHLLGDFLLQSDQMARTKEKPQVLLKHVAIVTGLSLLLLGRLQISALLVIFFTHYAIDSYKVRHLQNNLRTFLLDQAAHLAVIAWLALFFPIKGTLWANFPPPFLQLYSQALVFLSVYLLLIPVGGMVISLTVKPFAKEIGEELNGLTDGGKIIGYLERALVFLFIIAGQPAGIGFLVAAKSILRFGDIKDPSQRKITEYIIIGTFLSFGWALLISLLAQRALLAL</sequence>
<dbReference type="Pfam" id="PF11750">
    <property type="entry name" value="DUF3307"/>
    <property type="match status" value="1"/>
</dbReference>
<keyword evidence="3" id="KW-1185">Reference proteome</keyword>
<accession>A0A934VLQ6</accession>
<evidence type="ECO:0000313" key="3">
    <source>
        <dbReference type="Proteomes" id="UP000604083"/>
    </source>
</evidence>
<dbReference type="Proteomes" id="UP000604083">
    <property type="component" value="Unassembled WGS sequence"/>
</dbReference>
<dbReference type="RefSeq" id="WP_200390924.1">
    <property type="nucleotide sequence ID" value="NZ_JAENIO010000009.1"/>
</dbReference>
<dbReference type="EMBL" id="JAENIO010000009">
    <property type="protein sequence ID" value="MBK1833492.1"/>
    <property type="molecule type" value="Genomic_DNA"/>
</dbReference>
<name>A0A934VLQ6_9BACT</name>
<feature type="transmembrane region" description="Helical" evidence="1">
    <location>
        <begin position="83"/>
        <end position="103"/>
    </location>
</feature>
<feature type="transmembrane region" description="Helical" evidence="1">
    <location>
        <begin position="123"/>
        <end position="144"/>
    </location>
</feature>
<organism evidence="2 3">
    <name type="scientific">Roseibacillus ishigakijimensis</name>
    <dbReference type="NCBI Taxonomy" id="454146"/>
    <lineage>
        <taxon>Bacteria</taxon>
        <taxon>Pseudomonadati</taxon>
        <taxon>Verrucomicrobiota</taxon>
        <taxon>Verrucomicrobiia</taxon>
        <taxon>Verrucomicrobiales</taxon>
        <taxon>Verrucomicrobiaceae</taxon>
        <taxon>Roseibacillus</taxon>
    </lineage>
</organism>
<evidence type="ECO:0000256" key="1">
    <source>
        <dbReference type="SAM" id="Phobius"/>
    </source>
</evidence>
<proteinExistence type="predicted"/>
<keyword evidence="1" id="KW-0812">Transmembrane</keyword>
<gene>
    <name evidence="2" type="ORF">JIN78_05395</name>
</gene>
<reference evidence="2" key="1">
    <citation type="submission" date="2021-01" db="EMBL/GenBank/DDBJ databases">
        <title>Modified the classification status of verrucomicrobia.</title>
        <authorList>
            <person name="Feng X."/>
        </authorList>
    </citation>
    <scope>NUCLEOTIDE SEQUENCE</scope>
    <source>
        <strain evidence="2">KCTC 12986</strain>
    </source>
</reference>
<dbReference type="AlphaFoldDB" id="A0A934VLQ6"/>